<evidence type="ECO:0000259" key="10">
    <source>
        <dbReference type="PROSITE" id="PS51030"/>
    </source>
</evidence>
<evidence type="ECO:0000256" key="5">
    <source>
        <dbReference type="ARBA" id="ARBA00023125"/>
    </source>
</evidence>
<dbReference type="PRINTS" id="PR00047">
    <property type="entry name" value="STROIDFINGER"/>
</dbReference>
<dbReference type="InterPro" id="IPR001628">
    <property type="entry name" value="Znf_hrmn_rcpt"/>
</dbReference>
<organism evidence="11">
    <name type="scientific">Oppiella nova</name>
    <dbReference type="NCBI Taxonomy" id="334625"/>
    <lineage>
        <taxon>Eukaryota</taxon>
        <taxon>Metazoa</taxon>
        <taxon>Ecdysozoa</taxon>
        <taxon>Arthropoda</taxon>
        <taxon>Chelicerata</taxon>
        <taxon>Arachnida</taxon>
        <taxon>Acari</taxon>
        <taxon>Acariformes</taxon>
        <taxon>Sarcoptiformes</taxon>
        <taxon>Oribatida</taxon>
        <taxon>Brachypylina</taxon>
        <taxon>Oppioidea</taxon>
        <taxon>Oppiidae</taxon>
        <taxon>Oppiella</taxon>
    </lineage>
</organism>
<proteinExistence type="predicted"/>
<dbReference type="AlphaFoldDB" id="A0A7R9M1R9"/>
<feature type="compositionally biased region" description="Low complexity" evidence="9">
    <location>
        <begin position="361"/>
        <end position="380"/>
    </location>
</feature>
<dbReference type="PANTHER" id="PTHR24085:SF4">
    <property type="entry name" value="NUCLEAR HORMONE RECEPTOR HR38-RELATED"/>
    <property type="match status" value="1"/>
</dbReference>
<evidence type="ECO:0000256" key="2">
    <source>
        <dbReference type="ARBA" id="ARBA00022771"/>
    </source>
</evidence>
<keyword evidence="2" id="KW-0863">Zinc-finger</keyword>
<dbReference type="PANTHER" id="PTHR24085">
    <property type="entry name" value="NUCLEAR HORMONE RECEPTOR"/>
    <property type="match status" value="1"/>
</dbReference>
<keyword evidence="12" id="KW-1185">Reference proteome</keyword>
<keyword evidence="8" id="KW-0539">Nucleus</keyword>
<dbReference type="EMBL" id="OC919081">
    <property type="protein sequence ID" value="CAD7650659.1"/>
    <property type="molecule type" value="Genomic_DNA"/>
</dbReference>
<evidence type="ECO:0000256" key="7">
    <source>
        <dbReference type="ARBA" id="ARBA00023170"/>
    </source>
</evidence>
<keyword evidence="7" id="KW-0675">Receptor</keyword>
<evidence type="ECO:0000313" key="11">
    <source>
        <dbReference type="EMBL" id="CAD7650659.1"/>
    </source>
</evidence>
<dbReference type="Proteomes" id="UP000728032">
    <property type="component" value="Unassembled WGS sequence"/>
</dbReference>
<gene>
    <name evidence="11" type="ORF">ONB1V03_LOCUS7922</name>
</gene>
<feature type="domain" description="Nuclear receptor" evidence="10">
    <location>
        <begin position="460"/>
        <end position="535"/>
    </location>
</feature>
<evidence type="ECO:0000256" key="9">
    <source>
        <dbReference type="SAM" id="MobiDB-lite"/>
    </source>
</evidence>
<feature type="region of interest" description="Disordered" evidence="9">
    <location>
        <begin position="183"/>
        <end position="214"/>
    </location>
</feature>
<evidence type="ECO:0000256" key="8">
    <source>
        <dbReference type="ARBA" id="ARBA00023242"/>
    </source>
</evidence>
<accession>A0A7R9M1R9</accession>
<dbReference type="EMBL" id="CAJPVJ010004256">
    <property type="protein sequence ID" value="CAG2168432.1"/>
    <property type="molecule type" value="Genomic_DNA"/>
</dbReference>
<dbReference type="GO" id="GO:0071376">
    <property type="term" value="P:cellular response to corticotropin-releasing hormone stimulus"/>
    <property type="evidence" value="ECO:0007669"/>
    <property type="project" value="TreeGrafter"/>
</dbReference>
<dbReference type="SMART" id="SM00399">
    <property type="entry name" value="ZnF_C4"/>
    <property type="match status" value="1"/>
</dbReference>
<dbReference type="GO" id="GO:0005667">
    <property type="term" value="C:transcription regulator complex"/>
    <property type="evidence" value="ECO:0007669"/>
    <property type="project" value="TreeGrafter"/>
</dbReference>
<evidence type="ECO:0000256" key="6">
    <source>
        <dbReference type="ARBA" id="ARBA00023163"/>
    </source>
</evidence>
<dbReference type="OrthoDB" id="5952118at2759"/>
<keyword evidence="5" id="KW-0238">DNA-binding</keyword>
<dbReference type="CDD" id="cd06969">
    <property type="entry name" value="NR_DBD_NGFI-B"/>
    <property type="match status" value="1"/>
</dbReference>
<feature type="compositionally biased region" description="Polar residues" evidence="9">
    <location>
        <begin position="183"/>
        <end position="202"/>
    </location>
</feature>
<dbReference type="Pfam" id="PF00105">
    <property type="entry name" value="zf-C4"/>
    <property type="match status" value="1"/>
</dbReference>
<evidence type="ECO:0000256" key="3">
    <source>
        <dbReference type="ARBA" id="ARBA00022833"/>
    </source>
</evidence>
<feature type="region of interest" description="Disordered" evidence="9">
    <location>
        <begin position="415"/>
        <end position="456"/>
    </location>
</feature>
<dbReference type="InterPro" id="IPR013088">
    <property type="entry name" value="Znf_NHR/GATA"/>
</dbReference>
<feature type="region of interest" description="Disordered" evidence="9">
    <location>
        <begin position="361"/>
        <end position="382"/>
    </location>
</feature>
<evidence type="ECO:0000256" key="1">
    <source>
        <dbReference type="ARBA" id="ARBA00022723"/>
    </source>
</evidence>
<dbReference type="SUPFAM" id="SSF57716">
    <property type="entry name" value="Glucocorticoid receptor-like (DNA-binding domain)"/>
    <property type="match status" value="1"/>
</dbReference>
<dbReference type="GO" id="GO:0005634">
    <property type="term" value="C:nucleus"/>
    <property type="evidence" value="ECO:0007669"/>
    <property type="project" value="TreeGrafter"/>
</dbReference>
<keyword evidence="6" id="KW-0804">Transcription</keyword>
<keyword evidence="3" id="KW-0862">Zinc</keyword>
<sequence>MWAKHTCCAAQLVNTSEQRIRATDWLEALESIGFDVRVHGLTSDKTLCCLRDGFTGEHIKNCHKKLRTESSNFGQYSQLNCNNSQQYCYFQNYNNATTGGQLHGIDTVAATLQRALKLDTTMILLQQPQSASFGSTGALLGPDLGITSYNIDDTFEDFKLFDFPIEDSLDDSSNFVDFTDMYSQPEQSSPQTCQSTAPSTNCSPQSVSVTSAPSTPSAAILPSFLETYSPRYRQPVSASGMYFKFEDIGSEEDSIESETFSLQPSNVSVASVASVTSPSISPASFCGQQPIANSTPLVLKQETPDTYMAPTSGQTPMEISYGAPAPLTQRSAYPAGATYPSSSDKPIVANSTQQRYQFSTFTPSPLQSQPQPLQSQHSTPYQCSSLESKTSQYCPSLHNISSYQTTEPLTQLNNSAKVHRKPALALPSPTSSESSLRMHTPTTPTSNSSRSSPNESPSPSQLCAVCGDNAACQHYGVRTCEGCKGFFKRTVQKGAKYVCLGNKDCPVDKRRRNRCQFCRFQKCLSVGMVKEGKSAY</sequence>
<feature type="non-terminal residue" evidence="11">
    <location>
        <position position="1"/>
    </location>
</feature>
<evidence type="ECO:0000313" key="12">
    <source>
        <dbReference type="Proteomes" id="UP000728032"/>
    </source>
</evidence>
<dbReference type="PROSITE" id="PS51030">
    <property type="entry name" value="NUCLEAR_REC_DBD_2"/>
    <property type="match status" value="1"/>
</dbReference>
<feature type="compositionally biased region" description="Low complexity" evidence="9">
    <location>
        <begin position="203"/>
        <end position="214"/>
    </location>
</feature>
<dbReference type="GO" id="GO:0000981">
    <property type="term" value="F:DNA-binding transcription factor activity, RNA polymerase II-specific"/>
    <property type="evidence" value="ECO:0007669"/>
    <property type="project" value="TreeGrafter"/>
</dbReference>
<dbReference type="GO" id="GO:0008270">
    <property type="term" value="F:zinc ion binding"/>
    <property type="evidence" value="ECO:0007669"/>
    <property type="project" value="UniProtKB-KW"/>
</dbReference>
<protein>
    <recommendedName>
        <fullName evidence="10">Nuclear receptor domain-containing protein</fullName>
    </recommendedName>
</protein>
<evidence type="ECO:0000256" key="4">
    <source>
        <dbReference type="ARBA" id="ARBA00023015"/>
    </source>
</evidence>
<name>A0A7R9M1R9_9ACAR</name>
<dbReference type="PROSITE" id="PS00031">
    <property type="entry name" value="NUCLEAR_REC_DBD_1"/>
    <property type="match status" value="1"/>
</dbReference>
<dbReference type="GO" id="GO:0000978">
    <property type="term" value="F:RNA polymerase II cis-regulatory region sequence-specific DNA binding"/>
    <property type="evidence" value="ECO:0007669"/>
    <property type="project" value="TreeGrafter"/>
</dbReference>
<reference evidence="11" key="1">
    <citation type="submission" date="2020-11" db="EMBL/GenBank/DDBJ databases">
        <authorList>
            <person name="Tran Van P."/>
        </authorList>
    </citation>
    <scope>NUCLEOTIDE SEQUENCE</scope>
</reference>
<feature type="compositionally biased region" description="Polar residues" evidence="9">
    <location>
        <begin position="428"/>
        <end position="437"/>
    </location>
</feature>
<dbReference type="Gene3D" id="3.30.50.10">
    <property type="entry name" value="Erythroid Transcription Factor GATA-1, subunit A"/>
    <property type="match status" value="1"/>
</dbReference>
<dbReference type="GO" id="GO:0035259">
    <property type="term" value="F:nuclear glucocorticoid receptor binding"/>
    <property type="evidence" value="ECO:0007669"/>
    <property type="project" value="TreeGrafter"/>
</dbReference>
<keyword evidence="1" id="KW-0479">Metal-binding</keyword>
<feature type="compositionally biased region" description="Low complexity" evidence="9">
    <location>
        <begin position="440"/>
        <end position="456"/>
    </location>
</feature>
<keyword evidence="4" id="KW-0805">Transcription regulation</keyword>